<dbReference type="EMBL" id="JARK01001690">
    <property type="protein sequence ID" value="EYB82657.1"/>
    <property type="molecule type" value="Genomic_DNA"/>
</dbReference>
<protein>
    <recommendedName>
        <fullName evidence="4">CCDC66 domain-containing protein</fullName>
    </recommendedName>
</protein>
<proteinExistence type="predicted"/>
<gene>
    <name evidence="2" type="primary">Acey_s0354.g3304</name>
    <name evidence="2" type="ORF">Y032_0354g3304</name>
</gene>
<evidence type="ECO:0008006" key="4">
    <source>
        <dbReference type="Google" id="ProtNLM"/>
    </source>
</evidence>
<evidence type="ECO:0000313" key="2">
    <source>
        <dbReference type="EMBL" id="EYB82657.1"/>
    </source>
</evidence>
<dbReference type="GO" id="GO:0005813">
    <property type="term" value="C:centrosome"/>
    <property type="evidence" value="ECO:0007669"/>
    <property type="project" value="InterPro"/>
</dbReference>
<dbReference type="Proteomes" id="UP000024635">
    <property type="component" value="Unassembled WGS sequence"/>
</dbReference>
<sequence length="131" mass="15739">GAGYVAARPESRARANSLKTFTAAPPIEPTPQRRHISSEEQHKMELLKQIEENKRRRELEKQKEREEEEREIRRLERYNEKIRQEEEEEMRKQREKARLMERHSEEVRLSNERRARRNSSPPKGEGGILLI</sequence>
<dbReference type="PANTHER" id="PTHR21616">
    <property type="entry name" value="CENTROSOME SPINDLE POLE ASSOCIATED PROTEIN"/>
    <property type="match status" value="1"/>
</dbReference>
<dbReference type="InterPro" id="IPR026708">
    <property type="entry name" value="CSPP1"/>
</dbReference>
<dbReference type="GO" id="GO:0005874">
    <property type="term" value="C:microtubule"/>
    <property type="evidence" value="ECO:0007669"/>
    <property type="project" value="InterPro"/>
</dbReference>
<dbReference type="GO" id="GO:0000922">
    <property type="term" value="C:spindle pole"/>
    <property type="evidence" value="ECO:0007669"/>
    <property type="project" value="InterPro"/>
</dbReference>
<keyword evidence="3" id="KW-1185">Reference proteome</keyword>
<evidence type="ECO:0000256" key="1">
    <source>
        <dbReference type="SAM" id="MobiDB-lite"/>
    </source>
</evidence>
<name>A0A016RX42_9BILA</name>
<dbReference type="GO" id="GO:0032467">
    <property type="term" value="P:positive regulation of cytokinesis"/>
    <property type="evidence" value="ECO:0007669"/>
    <property type="project" value="InterPro"/>
</dbReference>
<comment type="caution">
    <text evidence="2">The sequence shown here is derived from an EMBL/GenBank/DDBJ whole genome shotgun (WGS) entry which is preliminary data.</text>
</comment>
<evidence type="ECO:0000313" key="3">
    <source>
        <dbReference type="Proteomes" id="UP000024635"/>
    </source>
</evidence>
<organism evidence="2 3">
    <name type="scientific">Ancylostoma ceylanicum</name>
    <dbReference type="NCBI Taxonomy" id="53326"/>
    <lineage>
        <taxon>Eukaryota</taxon>
        <taxon>Metazoa</taxon>
        <taxon>Ecdysozoa</taxon>
        <taxon>Nematoda</taxon>
        <taxon>Chromadorea</taxon>
        <taxon>Rhabditida</taxon>
        <taxon>Rhabditina</taxon>
        <taxon>Rhabditomorpha</taxon>
        <taxon>Strongyloidea</taxon>
        <taxon>Ancylostomatidae</taxon>
        <taxon>Ancylostomatinae</taxon>
        <taxon>Ancylostoma</taxon>
    </lineage>
</organism>
<feature type="region of interest" description="Disordered" evidence="1">
    <location>
        <begin position="51"/>
        <end position="131"/>
    </location>
</feature>
<feature type="non-terminal residue" evidence="2">
    <location>
        <position position="1"/>
    </location>
</feature>
<dbReference type="AlphaFoldDB" id="A0A016RX42"/>
<feature type="compositionally biased region" description="Basic and acidic residues" evidence="1">
    <location>
        <begin position="51"/>
        <end position="113"/>
    </location>
</feature>
<accession>A0A016RX42</accession>
<dbReference type="OrthoDB" id="5876441at2759"/>
<dbReference type="PANTHER" id="PTHR21616:SF2">
    <property type="entry name" value="CENTROSOME AND SPINDLE POLE-ASSOCIATED PROTEIN 1"/>
    <property type="match status" value="1"/>
</dbReference>
<reference evidence="3" key="1">
    <citation type="journal article" date="2015" name="Nat. Genet.">
        <title>The genome and transcriptome of the zoonotic hookworm Ancylostoma ceylanicum identify infection-specific gene families.</title>
        <authorList>
            <person name="Schwarz E.M."/>
            <person name="Hu Y."/>
            <person name="Antoshechkin I."/>
            <person name="Miller M.M."/>
            <person name="Sternberg P.W."/>
            <person name="Aroian R.V."/>
        </authorList>
    </citation>
    <scope>NUCLEOTIDE SEQUENCE</scope>
    <source>
        <strain evidence="3">HY135</strain>
    </source>
</reference>